<evidence type="ECO:0000313" key="3">
    <source>
        <dbReference type="Proteomes" id="UP001239265"/>
    </source>
</evidence>
<name>A0ABD5B5D9_ELIMR</name>
<sequence length="282" mass="33290">MKKNWETYYLYHEGHADRVLKEIVHPVIEDIKYKLKKTVKFFFIRYFENGYHIRLRLFLSSKEVSLFHSLLTYYISDSDIKIILKEAQYIPETERYGNSDTIVYAENQFYASSHFVLNQLTESMPLTVSERYSIALNTHLAFFKGLGLSLEYSRQLCDKFVESWLPIPASFDSNEQERYKKSLLAAFQQQFDLYKDSLYSNAINFWNVPDISRDPFTLAFIKINRGVIKKYTDSHLPAEAIDEALLSFIHMTNNRIGIVNSEESYLLFLVRQTITLIKDYDH</sequence>
<evidence type="ECO:0000259" key="1">
    <source>
        <dbReference type="Pfam" id="PF14028"/>
    </source>
</evidence>
<proteinExistence type="predicted"/>
<comment type="caution">
    <text evidence="2">The sequence shown here is derived from an EMBL/GenBank/DDBJ whole genome shotgun (WGS) entry which is preliminary data.</text>
</comment>
<dbReference type="InterPro" id="IPR023809">
    <property type="entry name" value="Thiopep_bacteriocin_synth_dom"/>
</dbReference>
<protein>
    <submittedName>
        <fullName evidence="2">Thiopeptide-type bacteriocin biosynthesis protein</fullName>
    </submittedName>
</protein>
<accession>A0ABD5B5D9</accession>
<evidence type="ECO:0000313" key="2">
    <source>
        <dbReference type="EMBL" id="MDQ8748627.1"/>
    </source>
</evidence>
<dbReference type="AlphaFoldDB" id="A0ABD5B5D9"/>
<dbReference type="Proteomes" id="UP001239265">
    <property type="component" value="Unassembled WGS sequence"/>
</dbReference>
<dbReference type="EMBL" id="JAUCQJ010000002">
    <property type="protein sequence ID" value="MDQ8748627.1"/>
    <property type="molecule type" value="Genomic_DNA"/>
</dbReference>
<dbReference type="NCBIfam" id="TIGR03891">
    <property type="entry name" value="thiopep_ocin"/>
    <property type="match status" value="1"/>
</dbReference>
<dbReference type="RefSeq" id="WP_078795462.1">
    <property type="nucleotide sequence ID" value="NZ_JAUCQJ010000002.1"/>
</dbReference>
<reference evidence="2 3" key="1">
    <citation type="submission" date="2023-06" db="EMBL/GenBank/DDBJ databases">
        <title>Nosocomial Elizabethkingia miricola genome.</title>
        <authorList>
            <person name="Morgado S."/>
            <person name="Fonseca E."/>
            <person name="Freitas F."/>
            <person name="Vicente A.C."/>
        </authorList>
    </citation>
    <scope>NUCLEOTIDE SEQUENCE [LARGE SCALE GENOMIC DNA]</scope>
    <source>
        <strain evidence="2 3">EM15</strain>
    </source>
</reference>
<gene>
    <name evidence="2" type="ORF">QT385_08260</name>
</gene>
<dbReference type="Pfam" id="PF14028">
    <property type="entry name" value="Lant_dehydr_C"/>
    <property type="match status" value="1"/>
</dbReference>
<organism evidence="2 3">
    <name type="scientific">Elizabethkingia miricola</name>
    <name type="common">Chryseobacterium miricola</name>
    <dbReference type="NCBI Taxonomy" id="172045"/>
    <lineage>
        <taxon>Bacteria</taxon>
        <taxon>Pseudomonadati</taxon>
        <taxon>Bacteroidota</taxon>
        <taxon>Flavobacteriia</taxon>
        <taxon>Flavobacteriales</taxon>
        <taxon>Weeksellaceae</taxon>
        <taxon>Elizabethkingia</taxon>
    </lineage>
</organism>
<feature type="domain" description="Thiopeptide-type bacteriocin biosynthesis" evidence="1">
    <location>
        <begin position="5"/>
        <end position="273"/>
    </location>
</feature>